<dbReference type="SUPFAM" id="SSF53448">
    <property type="entry name" value="Nucleotide-diphospho-sugar transferases"/>
    <property type="match status" value="1"/>
</dbReference>
<dbReference type="Proteomes" id="UP000588604">
    <property type="component" value="Unassembled WGS sequence"/>
</dbReference>
<keyword evidence="2" id="KW-0328">Glycosyltransferase</keyword>
<reference evidence="5 6" key="1">
    <citation type="submission" date="2020-08" db="EMBL/GenBank/DDBJ databases">
        <title>Genomic Encyclopedia of Type Strains, Phase IV (KMG-IV): sequencing the most valuable type-strain genomes for metagenomic binning, comparative biology and taxonomic classification.</title>
        <authorList>
            <person name="Goeker M."/>
        </authorList>
    </citation>
    <scope>NUCLEOTIDE SEQUENCE [LARGE SCALE GENOMIC DNA]</scope>
    <source>
        <strain evidence="5 6">DSM 102044</strain>
    </source>
</reference>
<evidence type="ECO:0000259" key="4">
    <source>
        <dbReference type="Pfam" id="PF00535"/>
    </source>
</evidence>
<evidence type="ECO:0000313" key="6">
    <source>
        <dbReference type="Proteomes" id="UP000588604"/>
    </source>
</evidence>
<dbReference type="InterPro" id="IPR001173">
    <property type="entry name" value="Glyco_trans_2-like"/>
</dbReference>
<dbReference type="PANTHER" id="PTHR43179">
    <property type="entry name" value="RHAMNOSYLTRANSFERASE WBBL"/>
    <property type="match status" value="1"/>
</dbReference>
<dbReference type="EMBL" id="JACIJO010000003">
    <property type="protein sequence ID" value="MBB6327825.1"/>
    <property type="molecule type" value="Genomic_DNA"/>
</dbReference>
<dbReference type="Pfam" id="PF00535">
    <property type="entry name" value="Glycos_transf_2"/>
    <property type="match status" value="1"/>
</dbReference>
<accession>A0A841MZD8</accession>
<evidence type="ECO:0000256" key="1">
    <source>
        <dbReference type="ARBA" id="ARBA00006739"/>
    </source>
</evidence>
<comment type="similarity">
    <text evidence="1">Belongs to the glycosyltransferase 2 family.</text>
</comment>
<dbReference type="RefSeq" id="WP_184496579.1">
    <property type="nucleotide sequence ID" value="NZ_JACIJO010000003.1"/>
</dbReference>
<dbReference type="InterPro" id="IPR029044">
    <property type="entry name" value="Nucleotide-diphossugar_trans"/>
</dbReference>
<dbReference type="GO" id="GO:0016757">
    <property type="term" value="F:glycosyltransferase activity"/>
    <property type="evidence" value="ECO:0007669"/>
    <property type="project" value="UniProtKB-KW"/>
</dbReference>
<dbReference type="Gene3D" id="3.90.550.10">
    <property type="entry name" value="Spore Coat Polysaccharide Biosynthesis Protein SpsA, Chain A"/>
    <property type="match status" value="1"/>
</dbReference>
<comment type="caution">
    <text evidence="5">The sequence shown here is derived from an EMBL/GenBank/DDBJ whole genome shotgun (WGS) entry which is preliminary data.</text>
</comment>
<evidence type="ECO:0000313" key="5">
    <source>
        <dbReference type="EMBL" id="MBB6327825.1"/>
    </source>
</evidence>
<keyword evidence="6" id="KW-1185">Reference proteome</keyword>
<dbReference type="PANTHER" id="PTHR43179:SF12">
    <property type="entry name" value="GALACTOFURANOSYLTRANSFERASE GLFT2"/>
    <property type="match status" value="1"/>
</dbReference>
<dbReference type="AlphaFoldDB" id="A0A841MZD8"/>
<sequence length="286" mass="32407">MPSVTAIIVTYNRLNILKQNLTCVLGQNIVPNNVIIVDNGSNDGTVEFLESLKLENVSNIFLQNNIGFGGGLAEGMNKAIVDFDPDYFWLLDDDSFPENDLLEYLLNQSQIIGMDGVFGLSGYIHSNGIPKRPNKGVTNFTEVDFVLVDNALISKNVVKKAGVVSGEFFMMCEDYEFSLRARENGFPVFLLFPSEPLVKRMHLGSQSSSRTLIWRGYYHTRNHILILKKYYSTKKLLGYINRHSKIILHALIFGPYRFEKVKFRLLGIKDGLLDVKGKTLDPKRFN</sequence>
<evidence type="ECO:0000256" key="3">
    <source>
        <dbReference type="ARBA" id="ARBA00022679"/>
    </source>
</evidence>
<name>A0A841MZD8_9BACT</name>
<protein>
    <submittedName>
        <fullName evidence="5">GT2 family glycosyltransferase</fullName>
    </submittedName>
</protein>
<evidence type="ECO:0000256" key="2">
    <source>
        <dbReference type="ARBA" id="ARBA00022676"/>
    </source>
</evidence>
<gene>
    <name evidence="5" type="ORF">FHS59_003468</name>
</gene>
<proteinExistence type="inferred from homology"/>
<organism evidence="5 6">
    <name type="scientific">Algoriphagus iocasae</name>
    <dbReference type="NCBI Taxonomy" id="1836499"/>
    <lineage>
        <taxon>Bacteria</taxon>
        <taxon>Pseudomonadati</taxon>
        <taxon>Bacteroidota</taxon>
        <taxon>Cytophagia</taxon>
        <taxon>Cytophagales</taxon>
        <taxon>Cyclobacteriaceae</taxon>
        <taxon>Algoriphagus</taxon>
    </lineage>
</organism>
<keyword evidence="3 5" id="KW-0808">Transferase</keyword>
<feature type="domain" description="Glycosyltransferase 2-like" evidence="4">
    <location>
        <begin position="6"/>
        <end position="144"/>
    </location>
</feature>